<dbReference type="PANTHER" id="PTHR45884:SF2">
    <property type="entry name" value="N-ACETYLTRANSFERASE ECO"/>
    <property type="match status" value="1"/>
</dbReference>
<keyword evidence="4" id="KW-1185">Reference proteome</keyword>
<comment type="caution">
    <text evidence="3">The sequence shown here is derived from an EMBL/GenBank/DDBJ whole genome shotgun (WGS) entry which is preliminary data.</text>
</comment>
<dbReference type="AlphaFoldDB" id="A0A830HDZ7"/>
<protein>
    <recommendedName>
        <fullName evidence="2">N-acetyltransferase ESCO zinc-finger domain-containing protein</fullName>
    </recommendedName>
</protein>
<organism evidence="3 4">
    <name type="scientific">Pycnococcus provasolii</name>
    <dbReference type="NCBI Taxonomy" id="41880"/>
    <lineage>
        <taxon>Eukaryota</taxon>
        <taxon>Viridiplantae</taxon>
        <taxon>Chlorophyta</taxon>
        <taxon>Pseudoscourfieldiophyceae</taxon>
        <taxon>Pseudoscourfieldiales</taxon>
        <taxon>Pycnococcaceae</taxon>
        <taxon>Pycnococcus</taxon>
    </lineage>
</organism>
<dbReference type="GO" id="GO:0061733">
    <property type="term" value="F:protein-lysine-acetyltransferase activity"/>
    <property type="evidence" value="ECO:0007669"/>
    <property type="project" value="TreeGrafter"/>
</dbReference>
<accession>A0A830HDZ7</accession>
<evidence type="ECO:0000256" key="1">
    <source>
        <dbReference type="SAM" id="MobiDB-lite"/>
    </source>
</evidence>
<sequence>MSCYSRRRVRPRSSDHCDEQQLQLSPSKTTNAPVTAPLSNTHREGEEEEERGGGVVARPQDDGDEGARRETSSFFATSSSKQQTSKKRKMATNEQPTRAKLQQTFLDFGQRDFDRKTCKVCGMVYAPGVPADEKLHKQVHAKAVAPKTVRVWADARVVAQTPSMRVVSVLSDDPQATWRRVASAVDAAAEALGETWDAASRRAARLDVLVAVQAQDRVAGVSAIANVPSRSVRVVWVAPCIAEESERTRVRDALEASAHVNM</sequence>
<feature type="domain" description="N-acetyltransferase ESCO zinc-finger" evidence="2">
    <location>
        <begin position="103"/>
        <end position="142"/>
    </location>
</feature>
<dbReference type="EMBL" id="BNJQ01000009">
    <property type="protein sequence ID" value="GHP04968.1"/>
    <property type="molecule type" value="Genomic_DNA"/>
</dbReference>
<name>A0A830HDZ7_9CHLO</name>
<gene>
    <name evidence="3" type="ORF">PPROV_000372000</name>
</gene>
<feature type="compositionally biased region" description="Basic and acidic residues" evidence="1">
    <location>
        <begin position="59"/>
        <end position="71"/>
    </location>
</feature>
<feature type="compositionally biased region" description="Polar residues" evidence="1">
    <location>
        <begin position="20"/>
        <end position="40"/>
    </location>
</feature>
<dbReference type="PANTHER" id="PTHR45884">
    <property type="entry name" value="N-ACETYLTRANSFERASE ECO"/>
    <property type="match status" value="1"/>
</dbReference>
<dbReference type="Proteomes" id="UP000660262">
    <property type="component" value="Unassembled WGS sequence"/>
</dbReference>
<dbReference type="GO" id="GO:0000785">
    <property type="term" value="C:chromatin"/>
    <property type="evidence" value="ECO:0007669"/>
    <property type="project" value="TreeGrafter"/>
</dbReference>
<proteinExistence type="predicted"/>
<evidence type="ECO:0000313" key="4">
    <source>
        <dbReference type="Proteomes" id="UP000660262"/>
    </source>
</evidence>
<reference evidence="3" key="1">
    <citation type="submission" date="2020-10" db="EMBL/GenBank/DDBJ databases">
        <title>Unveiling of a novel bifunctional photoreceptor, Dualchrome1, isolated from a cosmopolitan green alga.</title>
        <authorList>
            <person name="Suzuki S."/>
            <person name="Kawachi M."/>
        </authorList>
    </citation>
    <scope>NUCLEOTIDE SEQUENCE</scope>
    <source>
        <strain evidence="3">NIES 2893</strain>
    </source>
</reference>
<evidence type="ECO:0000313" key="3">
    <source>
        <dbReference type="EMBL" id="GHP04968.1"/>
    </source>
</evidence>
<dbReference type="InterPro" id="IPR028005">
    <property type="entry name" value="AcTrfase_ESCO_Znf_dom"/>
</dbReference>
<feature type="compositionally biased region" description="Basic residues" evidence="1">
    <location>
        <begin position="1"/>
        <end position="11"/>
    </location>
</feature>
<evidence type="ECO:0000259" key="2">
    <source>
        <dbReference type="Pfam" id="PF13878"/>
    </source>
</evidence>
<dbReference type="GO" id="GO:0005634">
    <property type="term" value="C:nucleus"/>
    <property type="evidence" value="ECO:0007669"/>
    <property type="project" value="TreeGrafter"/>
</dbReference>
<feature type="compositionally biased region" description="Low complexity" evidence="1">
    <location>
        <begin position="72"/>
        <end position="83"/>
    </location>
</feature>
<dbReference type="Pfam" id="PF13878">
    <property type="entry name" value="zf-C2H2_3"/>
    <property type="match status" value="1"/>
</dbReference>
<dbReference type="OrthoDB" id="428854at2759"/>
<dbReference type="GO" id="GO:0007064">
    <property type="term" value="P:mitotic sister chromatid cohesion"/>
    <property type="evidence" value="ECO:0007669"/>
    <property type="project" value="TreeGrafter"/>
</dbReference>
<feature type="region of interest" description="Disordered" evidence="1">
    <location>
        <begin position="1"/>
        <end position="97"/>
    </location>
</feature>